<dbReference type="SMART" id="SM00421">
    <property type="entry name" value="HTH_LUXR"/>
    <property type="match status" value="1"/>
</dbReference>
<dbReference type="OrthoDB" id="9808843at2"/>
<evidence type="ECO:0000313" key="9">
    <source>
        <dbReference type="Proteomes" id="UP000317982"/>
    </source>
</evidence>
<keyword evidence="9" id="KW-1185">Reference proteome</keyword>
<feature type="domain" description="HTH luxR-type" evidence="6">
    <location>
        <begin position="149"/>
        <end position="214"/>
    </location>
</feature>
<evidence type="ECO:0000313" key="8">
    <source>
        <dbReference type="EMBL" id="TQS42779.1"/>
    </source>
</evidence>
<dbReference type="AlphaFoldDB" id="A0A545AN68"/>
<dbReference type="PRINTS" id="PR00038">
    <property type="entry name" value="HTHLUXR"/>
</dbReference>
<proteinExistence type="predicted"/>
<dbReference type="EMBL" id="VIRS01000016">
    <property type="protein sequence ID" value="TQS42779.1"/>
    <property type="molecule type" value="Genomic_DNA"/>
</dbReference>
<evidence type="ECO:0000256" key="1">
    <source>
        <dbReference type="ARBA" id="ARBA00022553"/>
    </source>
</evidence>
<dbReference type="GO" id="GO:0003677">
    <property type="term" value="F:DNA binding"/>
    <property type="evidence" value="ECO:0007669"/>
    <property type="project" value="UniProtKB-KW"/>
</dbReference>
<dbReference type="RefSeq" id="WP_142706648.1">
    <property type="nucleotide sequence ID" value="NZ_VIRS01000016.1"/>
</dbReference>
<dbReference type="Gene3D" id="3.40.50.2300">
    <property type="match status" value="1"/>
</dbReference>
<dbReference type="SUPFAM" id="SSF46894">
    <property type="entry name" value="C-terminal effector domain of the bipartite response regulators"/>
    <property type="match status" value="1"/>
</dbReference>
<dbReference type="InterPro" id="IPR016032">
    <property type="entry name" value="Sig_transdc_resp-reg_C-effctor"/>
</dbReference>
<dbReference type="InterPro" id="IPR000792">
    <property type="entry name" value="Tscrpt_reg_LuxR_C"/>
</dbReference>
<feature type="domain" description="Response regulatory" evidence="7">
    <location>
        <begin position="15"/>
        <end position="131"/>
    </location>
</feature>
<dbReference type="InterPro" id="IPR011006">
    <property type="entry name" value="CheY-like_superfamily"/>
</dbReference>
<keyword evidence="4" id="KW-0804">Transcription</keyword>
<evidence type="ECO:0000256" key="2">
    <source>
        <dbReference type="ARBA" id="ARBA00023015"/>
    </source>
</evidence>
<evidence type="ECO:0000259" key="7">
    <source>
        <dbReference type="PROSITE" id="PS50110"/>
    </source>
</evidence>
<dbReference type="SMART" id="SM00448">
    <property type="entry name" value="REC"/>
    <property type="match status" value="1"/>
</dbReference>
<keyword evidence="3" id="KW-0238">DNA-binding</keyword>
<dbReference type="InterPro" id="IPR058245">
    <property type="entry name" value="NreC/VraR/RcsB-like_REC"/>
</dbReference>
<sequence length="216" mass="22341">MTDLGAPVSASSGLRVAVVDDHPTTRAGTKLLLTEAGYRVVAEAGTLAEAHAILAADTVPAVLVLDLNLPDGHALRHLPELRRRAPGVPILILSAQDDLPVVRAVLAAGAAGFVLKDAPAAVLAAAVAEVAAGGTYVQPQLAARLARGPQPVAAGLSEREQAAIRLWADGHTNAQVAQTLSVSVRTVESIRADLRTRLGLNDRAQIAAYARTQLPH</sequence>
<dbReference type="InterPro" id="IPR039420">
    <property type="entry name" value="WalR-like"/>
</dbReference>
<organism evidence="8 9">
    <name type="scientific">Cryptosporangium phraense</name>
    <dbReference type="NCBI Taxonomy" id="2593070"/>
    <lineage>
        <taxon>Bacteria</taxon>
        <taxon>Bacillati</taxon>
        <taxon>Actinomycetota</taxon>
        <taxon>Actinomycetes</taxon>
        <taxon>Cryptosporangiales</taxon>
        <taxon>Cryptosporangiaceae</taxon>
        <taxon>Cryptosporangium</taxon>
    </lineage>
</organism>
<dbReference type="Pfam" id="PF00196">
    <property type="entry name" value="GerE"/>
    <property type="match status" value="1"/>
</dbReference>
<keyword evidence="2" id="KW-0805">Transcription regulation</keyword>
<dbReference type="PROSITE" id="PS50110">
    <property type="entry name" value="RESPONSE_REGULATORY"/>
    <property type="match status" value="1"/>
</dbReference>
<dbReference type="InterPro" id="IPR036388">
    <property type="entry name" value="WH-like_DNA-bd_sf"/>
</dbReference>
<accession>A0A545AN68</accession>
<comment type="caution">
    <text evidence="8">The sequence shown here is derived from an EMBL/GenBank/DDBJ whole genome shotgun (WGS) entry which is preliminary data.</text>
</comment>
<dbReference type="InParanoid" id="A0A545AN68"/>
<protein>
    <submittedName>
        <fullName evidence="8">Response regulator transcription factor</fullName>
    </submittedName>
</protein>
<evidence type="ECO:0000256" key="5">
    <source>
        <dbReference type="PROSITE-ProRule" id="PRU00169"/>
    </source>
</evidence>
<dbReference type="SUPFAM" id="SSF52172">
    <property type="entry name" value="CheY-like"/>
    <property type="match status" value="1"/>
</dbReference>
<dbReference type="Proteomes" id="UP000317982">
    <property type="component" value="Unassembled WGS sequence"/>
</dbReference>
<gene>
    <name evidence="8" type="ORF">FL583_22205</name>
</gene>
<dbReference type="Pfam" id="PF00072">
    <property type="entry name" value="Response_reg"/>
    <property type="match status" value="1"/>
</dbReference>
<dbReference type="GO" id="GO:0006355">
    <property type="term" value="P:regulation of DNA-templated transcription"/>
    <property type="evidence" value="ECO:0007669"/>
    <property type="project" value="InterPro"/>
</dbReference>
<dbReference type="CDD" id="cd17535">
    <property type="entry name" value="REC_NarL-like"/>
    <property type="match status" value="1"/>
</dbReference>
<dbReference type="GO" id="GO:0000160">
    <property type="term" value="P:phosphorelay signal transduction system"/>
    <property type="evidence" value="ECO:0007669"/>
    <property type="project" value="InterPro"/>
</dbReference>
<dbReference type="CDD" id="cd06170">
    <property type="entry name" value="LuxR_C_like"/>
    <property type="match status" value="1"/>
</dbReference>
<keyword evidence="1 5" id="KW-0597">Phosphoprotein</keyword>
<feature type="modified residue" description="4-aspartylphosphate" evidence="5">
    <location>
        <position position="66"/>
    </location>
</feature>
<name>A0A545AN68_9ACTN</name>
<dbReference type="PANTHER" id="PTHR43214:SF41">
    <property type="entry name" value="NITRATE_NITRITE RESPONSE REGULATOR PROTEIN NARP"/>
    <property type="match status" value="1"/>
</dbReference>
<evidence type="ECO:0000256" key="4">
    <source>
        <dbReference type="ARBA" id="ARBA00023163"/>
    </source>
</evidence>
<evidence type="ECO:0000259" key="6">
    <source>
        <dbReference type="PROSITE" id="PS50043"/>
    </source>
</evidence>
<reference evidence="8 9" key="1">
    <citation type="submission" date="2019-07" db="EMBL/GenBank/DDBJ databases">
        <title>Cryptosporangium phraense sp. nov., isolated from plant litter.</title>
        <authorList>
            <person name="Suriyachadkun C."/>
        </authorList>
    </citation>
    <scope>NUCLEOTIDE SEQUENCE [LARGE SCALE GENOMIC DNA]</scope>
    <source>
        <strain evidence="8 9">A-T 5661</strain>
    </source>
</reference>
<dbReference type="InterPro" id="IPR001789">
    <property type="entry name" value="Sig_transdc_resp-reg_receiver"/>
</dbReference>
<dbReference type="PANTHER" id="PTHR43214">
    <property type="entry name" value="TWO-COMPONENT RESPONSE REGULATOR"/>
    <property type="match status" value="1"/>
</dbReference>
<evidence type="ECO:0000256" key="3">
    <source>
        <dbReference type="ARBA" id="ARBA00023125"/>
    </source>
</evidence>
<dbReference type="PROSITE" id="PS50043">
    <property type="entry name" value="HTH_LUXR_2"/>
    <property type="match status" value="1"/>
</dbReference>
<dbReference type="Gene3D" id="1.10.10.10">
    <property type="entry name" value="Winged helix-like DNA-binding domain superfamily/Winged helix DNA-binding domain"/>
    <property type="match status" value="1"/>
</dbReference>